<sequence>MSTSKSFTPYPIPTQLRSSLFKNPIDGVVPPIDELEALHAELNNLKARTMEKARRAGEDLKVLEEGMRRMKERAKKGKEREVKEKVKRERDCQFLLCFFHGLTLTVSFSNPLSLWPSHANDSIPRIQTFGIFWLYTASNEIACDHDMPVQTRHHILLARSHNVVSVTPLPDLADDLKPLLSSSGTSGSSKPRLSSHPLSNVPSSSRSSLDPEKDKKKKKKRKRDLLEESDIEMGMC</sequence>
<feature type="coiled-coil region" evidence="1">
    <location>
        <begin position="32"/>
        <end position="80"/>
    </location>
</feature>
<feature type="compositionally biased region" description="Acidic residues" evidence="2">
    <location>
        <begin position="227"/>
        <end position="236"/>
    </location>
</feature>
<accession>A0A9W8P5B8</accession>
<reference evidence="3 4" key="1">
    <citation type="journal article" date="2023" name="Proc. Natl. Acad. Sci. U.S.A.">
        <title>A global phylogenomic analysis of the shiitake genus Lentinula.</title>
        <authorList>
            <person name="Sierra-Patev S."/>
            <person name="Min B."/>
            <person name="Naranjo-Ortiz M."/>
            <person name="Looney B."/>
            <person name="Konkel Z."/>
            <person name="Slot J.C."/>
            <person name="Sakamoto Y."/>
            <person name="Steenwyk J.L."/>
            <person name="Rokas A."/>
            <person name="Carro J."/>
            <person name="Camarero S."/>
            <person name="Ferreira P."/>
            <person name="Molpeceres G."/>
            <person name="Ruiz-Duenas F.J."/>
            <person name="Serrano A."/>
            <person name="Henrissat B."/>
            <person name="Drula E."/>
            <person name="Hughes K.W."/>
            <person name="Mata J.L."/>
            <person name="Ishikawa N.K."/>
            <person name="Vargas-Isla R."/>
            <person name="Ushijima S."/>
            <person name="Smith C.A."/>
            <person name="Donoghue J."/>
            <person name="Ahrendt S."/>
            <person name="Andreopoulos W."/>
            <person name="He G."/>
            <person name="LaButti K."/>
            <person name="Lipzen A."/>
            <person name="Ng V."/>
            <person name="Riley R."/>
            <person name="Sandor L."/>
            <person name="Barry K."/>
            <person name="Martinez A.T."/>
            <person name="Xiao Y."/>
            <person name="Gibbons J.G."/>
            <person name="Terashima K."/>
            <person name="Grigoriev I.V."/>
            <person name="Hibbett D."/>
        </authorList>
    </citation>
    <scope>NUCLEOTIDE SEQUENCE [LARGE SCALE GENOMIC DNA]</scope>
    <source>
        <strain evidence="3 4">TFB7810</strain>
    </source>
</reference>
<protein>
    <submittedName>
        <fullName evidence="3">Uncharacterized protein</fullName>
    </submittedName>
</protein>
<keyword evidence="1" id="KW-0175">Coiled coil</keyword>
<evidence type="ECO:0000313" key="3">
    <source>
        <dbReference type="EMBL" id="KAJ3747229.1"/>
    </source>
</evidence>
<dbReference type="AlphaFoldDB" id="A0A9W8P5B8"/>
<feature type="compositionally biased region" description="Low complexity" evidence="2">
    <location>
        <begin position="180"/>
        <end position="208"/>
    </location>
</feature>
<comment type="caution">
    <text evidence="3">The sequence shown here is derived from an EMBL/GenBank/DDBJ whole genome shotgun (WGS) entry which is preliminary data.</text>
</comment>
<keyword evidence="4" id="KW-1185">Reference proteome</keyword>
<evidence type="ECO:0000313" key="4">
    <source>
        <dbReference type="Proteomes" id="UP001142393"/>
    </source>
</evidence>
<name>A0A9W8P5B8_9AGAR</name>
<feature type="region of interest" description="Disordered" evidence="2">
    <location>
        <begin position="180"/>
        <end position="236"/>
    </location>
</feature>
<dbReference type="EMBL" id="JANVFU010000003">
    <property type="protein sequence ID" value="KAJ3747229.1"/>
    <property type="molecule type" value="Genomic_DNA"/>
</dbReference>
<gene>
    <name evidence="3" type="ORF">DFH05DRAFT_785222</name>
</gene>
<organism evidence="3 4">
    <name type="scientific">Lentinula detonsa</name>
    <dbReference type="NCBI Taxonomy" id="2804962"/>
    <lineage>
        <taxon>Eukaryota</taxon>
        <taxon>Fungi</taxon>
        <taxon>Dikarya</taxon>
        <taxon>Basidiomycota</taxon>
        <taxon>Agaricomycotina</taxon>
        <taxon>Agaricomycetes</taxon>
        <taxon>Agaricomycetidae</taxon>
        <taxon>Agaricales</taxon>
        <taxon>Marasmiineae</taxon>
        <taxon>Omphalotaceae</taxon>
        <taxon>Lentinula</taxon>
    </lineage>
</organism>
<evidence type="ECO:0000256" key="1">
    <source>
        <dbReference type="SAM" id="Coils"/>
    </source>
</evidence>
<dbReference type="Proteomes" id="UP001142393">
    <property type="component" value="Unassembled WGS sequence"/>
</dbReference>
<proteinExistence type="predicted"/>
<evidence type="ECO:0000256" key="2">
    <source>
        <dbReference type="SAM" id="MobiDB-lite"/>
    </source>
</evidence>